<comment type="caution">
    <text evidence="1">The sequence shown here is derived from an EMBL/GenBank/DDBJ whole genome shotgun (WGS) entry which is preliminary data.</text>
</comment>
<dbReference type="SUPFAM" id="SSF53850">
    <property type="entry name" value="Periplasmic binding protein-like II"/>
    <property type="match status" value="1"/>
</dbReference>
<dbReference type="PROSITE" id="PS51318">
    <property type="entry name" value="TAT"/>
    <property type="match status" value="1"/>
</dbReference>
<dbReference type="Proteomes" id="UP000579945">
    <property type="component" value="Unassembled WGS sequence"/>
</dbReference>
<proteinExistence type="predicted"/>
<gene>
    <name evidence="1" type="ORF">FHR33_006113</name>
</gene>
<reference evidence="1 2" key="1">
    <citation type="submission" date="2020-08" db="EMBL/GenBank/DDBJ databases">
        <title>Sequencing the genomes of 1000 actinobacteria strains.</title>
        <authorList>
            <person name="Klenk H.-P."/>
        </authorList>
    </citation>
    <scope>NUCLEOTIDE SEQUENCE [LARGE SCALE GENOMIC DNA]</scope>
    <source>
        <strain evidence="1 2">DSM 44320</strain>
    </source>
</reference>
<dbReference type="InterPro" id="IPR006311">
    <property type="entry name" value="TAT_signal"/>
</dbReference>
<dbReference type="Gene3D" id="3.40.190.10">
    <property type="entry name" value="Periplasmic binding protein-like II"/>
    <property type="match status" value="2"/>
</dbReference>
<evidence type="ECO:0000313" key="1">
    <source>
        <dbReference type="EMBL" id="MBB3730253.1"/>
    </source>
</evidence>
<dbReference type="GeneID" id="95392408"/>
<organism evidence="1 2">
    <name type="scientific">Nonomuraea dietziae</name>
    <dbReference type="NCBI Taxonomy" id="65515"/>
    <lineage>
        <taxon>Bacteria</taxon>
        <taxon>Bacillati</taxon>
        <taxon>Actinomycetota</taxon>
        <taxon>Actinomycetes</taxon>
        <taxon>Streptosporangiales</taxon>
        <taxon>Streptosporangiaceae</taxon>
        <taxon>Nonomuraea</taxon>
    </lineage>
</organism>
<accession>A0A7W5YDB1</accession>
<dbReference type="EMBL" id="JACIBV010000001">
    <property type="protein sequence ID" value="MBB3730253.1"/>
    <property type="molecule type" value="Genomic_DNA"/>
</dbReference>
<dbReference type="AlphaFoldDB" id="A0A7W5YDB1"/>
<evidence type="ECO:0000313" key="2">
    <source>
        <dbReference type="Proteomes" id="UP000579945"/>
    </source>
</evidence>
<sequence>MSSTMSRRGFLGLAIAGVTVAGLSACGGEGGGAAGAKKGGAELSKKLALPTFTAAKIPTPDLPIDAGQDPAYLKYPTELVKSVATPPGDGKKVTSLTQTWDVAPPAPGQSAYLQELNKALGAEWDMNIVVGDGYPDKFNAIIASDDLPDLVWFPPNQGLQRVPELLAAKFHDLTSYLSGDAIKKYPNLANLGDVAWKSAVTDGKLYGVAVAYSKFGQVFLVNQDYWQPVGGTNFTSADDFFEKTKQLLDVKKNKYPLEPSYVNHVHMFSHWYGAPNTWKLEGGKLTHQYETQEYFAALELAVKCFQANLFWPDPALATIKDKVANGQIGAYVESFPGFLNDAKTQKYNLGAIVPFAATPSSKPVYNAGLGSVGFTAISNKVDKARIETLLGVLNFMAAPFGTEEYQLVNFGVEGTHFTKKDGDLTFTDKGRTEVPTTQQPISFVIGSPSALFLPGQPERTKLIHEFETKVAPMLQQRVTTGHFSDTFTQKSGELSTLASDSIVDFVTGRKPLSEWKSFVKKYMDKGGAAMKAEYEASIAKG</sequence>
<dbReference type="PROSITE" id="PS51257">
    <property type="entry name" value="PROKAR_LIPOPROTEIN"/>
    <property type="match status" value="1"/>
</dbReference>
<dbReference type="RefSeq" id="WP_183654696.1">
    <property type="nucleotide sequence ID" value="NZ_JACIBV010000001.1"/>
</dbReference>
<protein>
    <submittedName>
        <fullName evidence="1">Putative aldouronate transport system substrate-binding protein</fullName>
    </submittedName>
</protein>
<keyword evidence="2" id="KW-1185">Reference proteome</keyword>
<name>A0A7W5YDB1_9ACTN</name>